<comment type="caution">
    <text evidence="1">The sequence shown here is derived from an EMBL/GenBank/DDBJ whole genome shotgun (WGS) entry which is preliminary data.</text>
</comment>
<keyword evidence="2" id="KW-1185">Reference proteome</keyword>
<proteinExistence type="predicted"/>
<accession>A0ACC0WYY5</accession>
<evidence type="ECO:0000313" key="2">
    <source>
        <dbReference type="Proteomes" id="UP001163603"/>
    </source>
</evidence>
<gene>
    <name evidence="1" type="ORF">Pint_29563</name>
</gene>
<name>A0ACC0WYY5_9ROSI</name>
<sequence>MFRISVLFPLKTEQIAMAEQLDLPTFEARGISFLKTCFNGLNALSGIGLITIPYALAQAGWLSLGLLLVMAIITGYTGRVRKNDPCSLPIHKPITRSQTMARNNLVSEPSMSNHRLEQVENELGSLAAGQKELQQAMKASQERLLKHMESMFALFSTRSGGHDDDAESSHGPRRSLSRGGSLAPKITKLDFPRYNGMDDPTRWICRVEQFFEFQGTEEAEKLPMAGYHLDGDVQLWYQCFKNRREGINWEVFKYELHLRYGPSTYQIFLGISPSLSKQGSIHDYQRDFDRYYIELAICPKNNKLGVLEGTWNLRRLHPPWNIHPYPQHLLPELVPPPSRVSYKMGIYPTKKGEFSVQVADGNKMKSEGLCDRLPILVQKVQFHMDFYLLPVEGCDAIFGTQWLKNLGPIIWEFNELWMRFWWKGLVVLASMWFKDLSLLSHVSAGGVLSSLVIMGSILWAGAIDEVGFGGKGEVISLSGIPIALSLYAFSYGAHLVFPTLYSSMKHKNQSRKVI</sequence>
<dbReference type="Proteomes" id="UP001163603">
    <property type="component" value="Chromosome 15"/>
</dbReference>
<protein>
    <submittedName>
        <fullName evidence="1">Uncharacterized protein</fullName>
    </submittedName>
</protein>
<evidence type="ECO:0000313" key="1">
    <source>
        <dbReference type="EMBL" id="KAJ0007428.1"/>
    </source>
</evidence>
<dbReference type="EMBL" id="CM047750">
    <property type="protein sequence ID" value="KAJ0007428.1"/>
    <property type="molecule type" value="Genomic_DNA"/>
</dbReference>
<organism evidence="1 2">
    <name type="scientific">Pistacia integerrima</name>
    <dbReference type="NCBI Taxonomy" id="434235"/>
    <lineage>
        <taxon>Eukaryota</taxon>
        <taxon>Viridiplantae</taxon>
        <taxon>Streptophyta</taxon>
        <taxon>Embryophyta</taxon>
        <taxon>Tracheophyta</taxon>
        <taxon>Spermatophyta</taxon>
        <taxon>Magnoliopsida</taxon>
        <taxon>eudicotyledons</taxon>
        <taxon>Gunneridae</taxon>
        <taxon>Pentapetalae</taxon>
        <taxon>rosids</taxon>
        <taxon>malvids</taxon>
        <taxon>Sapindales</taxon>
        <taxon>Anacardiaceae</taxon>
        <taxon>Pistacia</taxon>
    </lineage>
</organism>
<reference evidence="2" key="1">
    <citation type="journal article" date="2023" name="G3 (Bethesda)">
        <title>Genome assembly and association tests identify interacting loci associated with vigor, precocity, and sex in interspecific pistachio rootstocks.</title>
        <authorList>
            <person name="Palmer W."/>
            <person name="Jacygrad E."/>
            <person name="Sagayaradj S."/>
            <person name="Cavanaugh K."/>
            <person name="Han R."/>
            <person name="Bertier L."/>
            <person name="Beede B."/>
            <person name="Kafkas S."/>
            <person name="Golino D."/>
            <person name="Preece J."/>
            <person name="Michelmore R."/>
        </authorList>
    </citation>
    <scope>NUCLEOTIDE SEQUENCE [LARGE SCALE GENOMIC DNA]</scope>
</reference>